<protein>
    <submittedName>
        <fullName evidence="1">Uncharacterized protein</fullName>
    </submittedName>
</protein>
<comment type="caution">
    <text evidence="1">The sequence shown here is derived from an EMBL/GenBank/DDBJ whole genome shotgun (WGS) entry which is preliminary data.</text>
</comment>
<organism evidence="1 2">
    <name type="scientific">Cuscuta australis</name>
    <dbReference type="NCBI Taxonomy" id="267555"/>
    <lineage>
        <taxon>Eukaryota</taxon>
        <taxon>Viridiplantae</taxon>
        <taxon>Streptophyta</taxon>
        <taxon>Embryophyta</taxon>
        <taxon>Tracheophyta</taxon>
        <taxon>Spermatophyta</taxon>
        <taxon>Magnoliopsida</taxon>
        <taxon>eudicotyledons</taxon>
        <taxon>Gunneridae</taxon>
        <taxon>Pentapetalae</taxon>
        <taxon>asterids</taxon>
        <taxon>lamiids</taxon>
        <taxon>Solanales</taxon>
        <taxon>Convolvulaceae</taxon>
        <taxon>Cuscuteae</taxon>
        <taxon>Cuscuta</taxon>
        <taxon>Cuscuta subgen. Grammica</taxon>
        <taxon>Cuscuta sect. Cleistogrammica</taxon>
    </lineage>
</organism>
<accession>A0A328D9X7</accession>
<dbReference type="PANTHER" id="PTHR36006:SF2">
    <property type="entry name" value="OS06G0704200 PROTEIN"/>
    <property type="match status" value="1"/>
</dbReference>
<keyword evidence="2" id="KW-1185">Reference proteome</keyword>
<dbReference type="AlphaFoldDB" id="A0A328D9X7"/>
<dbReference type="PANTHER" id="PTHR36006">
    <property type="entry name" value="BNAC02G25390D PROTEIN"/>
    <property type="match status" value="1"/>
</dbReference>
<reference evidence="1 2" key="1">
    <citation type="submission" date="2018-06" db="EMBL/GenBank/DDBJ databases">
        <title>The Genome of Cuscuta australis (Dodder) Provides Insight into the Evolution of Plant Parasitism.</title>
        <authorList>
            <person name="Liu H."/>
        </authorList>
    </citation>
    <scope>NUCLEOTIDE SEQUENCE [LARGE SCALE GENOMIC DNA]</scope>
    <source>
        <strain evidence="2">cv. Yunnan</strain>
        <tissue evidence="1">Vines</tissue>
    </source>
</reference>
<gene>
    <name evidence="1" type="ORF">DM860_009179</name>
</gene>
<dbReference type="EMBL" id="NQVE01000162">
    <property type="protein sequence ID" value="RAL42672.1"/>
    <property type="molecule type" value="Genomic_DNA"/>
</dbReference>
<name>A0A328D9X7_9ASTE</name>
<evidence type="ECO:0000313" key="2">
    <source>
        <dbReference type="Proteomes" id="UP000249390"/>
    </source>
</evidence>
<sequence>MVGILSSAALLTQYGITPSLVAAGGIEFKGASKRKGSPARIAPNPATNFTGQPVTAALLAASVVIFGGFAIAAELKETETEMPPQTLSGEWARRDRIQRPRSAQAEGCTVKCVGTCIRGGYGSPGEGPLNVRRPLVVFKQGFRSRHYCLVECSDICNLISRDGEDDGP</sequence>
<evidence type="ECO:0000313" key="1">
    <source>
        <dbReference type="EMBL" id="RAL42672.1"/>
    </source>
</evidence>
<proteinExistence type="predicted"/>
<dbReference type="Proteomes" id="UP000249390">
    <property type="component" value="Unassembled WGS sequence"/>
</dbReference>